<gene>
    <name evidence="2" type="ordered locus">SGRA_1408</name>
</gene>
<dbReference type="EMBL" id="CP002831">
    <property type="protein sequence ID" value="AFC24143.1"/>
    <property type="molecule type" value="Genomic_DNA"/>
</dbReference>
<proteinExistence type="predicted"/>
<evidence type="ECO:0000256" key="1">
    <source>
        <dbReference type="SAM" id="MobiDB-lite"/>
    </source>
</evidence>
<accession>H6L7S2</accession>
<dbReference type="HOGENOM" id="CLU_211647_1_0_10"/>
<dbReference type="KEGG" id="sgn:SGRA_1408"/>
<dbReference type="AlphaFoldDB" id="H6L7S2"/>
<feature type="compositionally biased region" description="Basic residues" evidence="1">
    <location>
        <begin position="36"/>
        <end position="47"/>
    </location>
</feature>
<feature type="region of interest" description="Disordered" evidence="1">
    <location>
        <begin position="1"/>
        <end position="47"/>
    </location>
</feature>
<reference evidence="2 3" key="1">
    <citation type="journal article" date="2012" name="Stand. Genomic Sci.">
        <title>Complete genome sequencing and analysis of Saprospira grandis str. Lewin, a predatory marine bacterium.</title>
        <authorList>
            <person name="Saw J.H."/>
            <person name="Yuryev A."/>
            <person name="Kanbe M."/>
            <person name="Hou S."/>
            <person name="Young A.G."/>
            <person name="Aizawa S."/>
            <person name="Alam M."/>
        </authorList>
    </citation>
    <scope>NUCLEOTIDE SEQUENCE [LARGE SCALE GENOMIC DNA]</scope>
    <source>
        <strain evidence="2 3">Lewin</strain>
    </source>
</reference>
<keyword evidence="3" id="KW-1185">Reference proteome</keyword>
<name>H6L7S2_SAPGL</name>
<organism evidence="2 3">
    <name type="scientific">Saprospira grandis (strain Lewin)</name>
    <dbReference type="NCBI Taxonomy" id="984262"/>
    <lineage>
        <taxon>Bacteria</taxon>
        <taxon>Pseudomonadati</taxon>
        <taxon>Bacteroidota</taxon>
        <taxon>Saprospiria</taxon>
        <taxon>Saprospirales</taxon>
        <taxon>Saprospiraceae</taxon>
        <taxon>Saprospira</taxon>
    </lineage>
</organism>
<sequence>MAEGQTELLSKAKKRRAEQACEPRSIAAASKAGRGPQKKIKKSYAPK</sequence>
<evidence type="ECO:0000313" key="2">
    <source>
        <dbReference type="EMBL" id="AFC24143.1"/>
    </source>
</evidence>
<protein>
    <submittedName>
        <fullName evidence="2">Uncharacterized protein</fullName>
    </submittedName>
</protein>
<evidence type="ECO:0000313" key="3">
    <source>
        <dbReference type="Proteomes" id="UP000007519"/>
    </source>
</evidence>
<dbReference type="Proteomes" id="UP000007519">
    <property type="component" value="Chromosome"/>
</dbReference>